<comment type="caution">
    <text evidence="1">The sequence shown here is derived from an EMBL/GenBank/DDBJ whole genome shotgun (WGS) entry which is preliminary data.</text>
</comment>
<evidence type="ECO:0008006" key="3">
    <source>
        <dbReference type="Google" id="ProtNLM"/>
    </source>
</evidence>
<dbReference type="SUPFAM" id="SSF88723">
    <property type="entry name" value="PIN domain-like"/>
    <property type="match status" value="1"/>
</dbReference>
<gene>
    <name evidence="1" type="ORF">SCARUB_03741</name>
</gene>
<dbReference type="Proteomes" id="UP000094056">
    <property type="component" value="Unassembled WGS sequence"/>
</dbReference>
<proteinExistence type="predicted"/>
<dbReference type="AlphaFoldDB" id="A0A1E3X653"/>
<reference evidence="1 2" key="1">
    <citation type="submission" date="2016-07" db="EMBL/GenBank/DDBJ databases">
        <title>Draft genome of Scalindua rubra, obtained from a brine-seawater interface in the Red Sea, sheds light on salt adaptation in anammox bacteria.</title>
        <authorList>
            <person name="Speth D.R."/>
            <person name="Lagkouvardos I."/>
            <person name="Wang Y."/>
            <person name="Qian P.-Y."/>
            <person name="Dutilh B.E."/>
            <person name="Jetten M.S."/>
        </authorList>
    </citation>
    <scope>NUCLEOTIDE SEQUENCE [LARGE SCALE GENOMIC DNA]</scope>
    <source>
        <strain evidence="1">BSI-1</strain>
    </source>
</reference>
<organism evidence="1 2">
    <name type="scientific">Candidatus Scalindua rubra</name>
    <dbReference type="NCBI Taxonomy" id="1872076"/>
    <lineage>
        <taxon>Bacteria</taxon>
        <taxon>Pseudomonadati</taxon>
        <taxon>Planctomycetota</taxon>
        <taxon>Candidatus Brocadiia</taxon>
        <taxon>Candidatus Brocadiales</taxon>
        <taxon>Candidatus Scalinduaceae</taxon>
        <taxon>Candidatus Scalindua</taxon>
    </lineage>
</organism>
<name>A0A1E3X653_9BACT</name>
<evidence type="ECO:0000313" key="1">
    <source>
        <dbReference type="EMBL" id="ODS31143.1"/>
    </source>
</evidence>
<protein>
    <recommendedName>
        <fullName evidence="3">PIN domain-containing protein</fullName>
    </recommendedName>
</protein>
<evidence type="ECO:0000313" key="2">
    <source>
        <dbReference type="Proteomes" id="UP000094056"/>
    </source>
</evidence>
<dbReference type="InterPro" id="IPR029060">
    <property type="entry name" value="PIN-like_dom_sf"/>
</dbReference>
<sequence>MIVEEVRRNIVPEVFREFLEFILELTNLDEDIFVPFELGAKYEAKGLKPSDAFIAAFTEWVGADVLVTENRHFLSCHLGLPFKVLTAEKCLNLI</sequence>
<accession>A0A1E3X653</accession>
<dbReference type="EMBL" id="MAYW01000140">
    <property type="protein sequence ID" value="ODS31143.1"/>
    <property type="molecule type" value="Genomic_DNA"/>
</dbReference>